<dbReference type="EMBL" id="NISK01000002">
    <property type="protein sequence ID" value="OWQ97323.1"/>
    <property type="molecule type" value="Genomic_DNA"/>
</dbReference>
<evidence type="ECO:0000256" key="6">
    <source>
        <dbReference type="ARBA" id="ARBA00023136"/>
    </source>
</evidence>
<organism evidence="10 11">
    <name type="scientific">Sphingopyxis bauzanensis</name>
    <dbReference type="NCBI Taxonomy" id="651663"/>
    <lineage>
        <taxon>Bacteria</taxon>
        <taxon>Pseudomonadati</taxon>
        <taxon>Pseudomonadota</taxon>
        <taxon>Alphaproteobacteria</taxon>
        <taxon>Sphingomonadales</taxon>
        <taxon>Sphingomonadaceae</taxon>
        <taxon>Sphingopyxis</taxon>
    </lineage>
</organism>
<keyword evidence="5 8" id="KW-1133">Transmembrane helix</keyword>
<dbReference type="AlphaFoldDB" id="A0A246JWG8"/>
<evidence type="ECO:0000259" key="9">
    <source>
        <dbReference type="PROSITE" id="PS50850"/>
    </source>
</evidence>
<feature type="transmembrane region" description="Helical" evidence="8">
    <location>
        <begin position="267"/>
        <end position="285"/>
    </location>
</feature>
<keyword evidence="2" id="KW-0813">Transport</keyword>
<keyword evidence="4 8" id="KW-0812">Transmembrane</keyword>
<feature type="domain" description="Major facilitator superfamily (MFS) profile" evidence="9">
    <location>
        <begin position="23"/>
        <end position="411"/>
    </location>
</feature>
<comment type="subcellular location">
    <subcellularLocation>
        <location evidence="1">Cell membrane</location>
        <topology evidence="1">Multi-pass membrane protein</topology>
    </subcellularLocation>
</comment>
<accession>A0A246JWG8</accession>
<proteinExistence type="predicted"/>
<feature type="transmembrane region" description="Helical" evidence="8">
    <location>
        <begin position="56"/>
        <end position="77"/>
    </location>
</feature>
<comment type="caution">
    <text evidence="10">The sequence shown here is derived from an EMBL/GenBank/DDBJ whole genome shotgun (WGS) entry which is preliminary data.</text>
</comment>
<reference evidence="10 11" key="1">
    <citation type="journal article" date="2010" name="Int. J. Syst. Evol. Microbiol.">
        <title>Sphingopyxis bauzanensis sp. nov., a psychrophilic bacterium isolated from soil.</title>
        <authorList>
            <person name="Zhang D.C."/>
            <person name="Liu H.C."/>
            <person name="Xin Y.H."/>
            <person name="Zhou Y.G."/>
            <person name="Schinner F."/>
            <person name="Margesin R."/>
        </authorList>
    </citation>
    <scope>NUCLEOTIDE SEQUENCE [LARGE SCALE GENOMIC DNA]</scope>
    <source>
        <strain evidence="10 11">DSM 22271</strain>
    </source>
</reference>
<evidence type="ECO:0000313" key="11">
    <source>
        <dbReference type="Proteomes" id="UP000197361"/>
    </source>
</evidence>
<keyword evidence="6 8" id="KW-0472">Membrane</keyword>
<evidence type="ECO:0000256" key="2">
    <source>
        <dbReference type="ARBA" id="ARBA00022448"/>
    </source>
</evidence>
<feature type="transmembrane region" description="Helical" evidence="8">
    <location>
        <begin position="356"/>
        <end position="378"/>
    </location>
</feature>
<feature type="transmembrane region" description="Helical" evidence="8">
    <location>
        <begin position="321"/>
        <end position="344"/>
    </location>
</feature>
<evidence type="ECO:0000313" key="10">
    <source>
        <dbReference type="EMBL" id="OWQ97323.1"/>
    </source>
</evidence>
<dbReference type="InterPro" id="IPR036259">
    <property type="entry name" value="MFS_trans_sf"/>
</dbReference>
<dbReference type="GO" id="GO:0005886">
    <property type="term" value="C:plasma membrane"/>
    <property type="evidence" value="ECO:0007669"/>
    <property type="project" value="UniProtKB-SubCell"/>
</dbReference>
<dbReference type="PANTHER" id="PTHR23513">
    <property type="entry name" value="INTEGRAL MEMBRANE EFFLUX PROTEIN-RELATED"/>
    <property type="match status" value="1"/>
</dbReference>
<gene>
    <name evidence="10" type="ORF">CDQ92_09795</name>
</gene>
<dbReference type="Proteomes" id="UP000197361">
    <property type="component" value="Unassembled WGS sequence"/>
</dbReference>
<feature type="transmembrane region" description="Helical" evidence="8">
    <location>
        <begin position="297"/>
        <end position="315"/>
    </location>
</feature>
<dbReference type="SUPFAM" id="SSF103473">
    <property type="entry name" value="MFS general substrate transporter"/>
    <property type="match status" value="1"/>
</dbReference>
<feature type="transmembrane region" description="Helical" evidence="8">
    <location>
        <begin position="89"/>
        <end position="110"/>
    </location>
</feature>
<feature type="transmembrane region" description="Helical" evidence="8">
    <location>
        <begin position="116"/>
        <end position="136"/>
    </location>
</feature>
<dbReference type="PROSITE" id="PS50850">
    <property type="entry name" value="MFS"/>
    <property type="match status" value="1"/>
</dbReference>
<feature type="transmembrane region" description="Helical" evidence="8">
    <location>
        <begin position="384"/>
        <end position="405"/>
    </location>
</feature>
<evidence type="ECO:0000256" key="4">
    <source>
        <dbReference type="ARBA" id="ARBA00022692"/>
    </source>
</evidence>
<dbReference type="CDD" id="cd06173">
    <property type="entry name" value="MFS_MefA_like"/>
    <property type="match status" value="1"/>
</dbReference>
<dbReference type="GO" id="GO:0022857">
    <property type="term" value="F:transmembrane transporter activity"/>
    <property type="evidence" value="ECO:0007669"/>
    <property type="project" value="InterPro"/>
</dbReference>
<dbReference type="InterPro" id="IPR010290">
    <property type="entry name" value="TM_effector"/>
</dbReference>
<evidence type="ECO:0000256" key="5">
    <source>
        <dbReference type="ARBA" id="ARBA00022989"/>
    </source>
</evidence>
<name>A0A246JWG8_9SPHN</name>
<keyword evidence="3" id="KW-1003">Cell membrane</keyword>
<dbReference type="Pfam" id="PF05977">
    <property type="entry name" value="MFS_3"/>
    <property type="match status" value="1"/>
</dbReference>
<dbReference type="OrthoDB" id="9809918at2"/>
<keyword evidence="11" id="KW-1185">Reference proteome</keyword>
<evidence type="ECO:0000256" key="1">
    <source>
        <dbReference type="ARBA" id="ARBA00004651"/>
    </source>
</evidence>
<dbReference type="Gene3D" id="1.20.1250.20">
    <property type="entry name" value="MFS general substrate transporter like domains"/>
    <property type="match status" value="1"/>
</dbReference>
<evidence type="ECO:0000256" key="7">
    <source>
        <dbReference type="SAM" id="MobiDB-lite"/>
    </source>
</evidence>
<dbReference type="InterPro" id="IPR020846">
    <property type="entry name" value="MFS_dom"/>
</dbReference>
<feature type="region of interest" description="Disordered" evidence="7">
    <location>
        <begin position="536"/>
        <end position="558"/>
    </location>
</feature>
<feature type="transmembrane region" description="Helical" evidence="8">
    <location>
        <begin position="173"/>
        <end position="201"/>
    </location>
</feature>
<feature type="compositionally biased region" description="Polar residues" evidence="7">
    <location>
        <begin position="546"/>
        <end position="558"/>
    </location>
</feature>
<feature type="transmembrane region" description="Helical" evidence="8">
    <location>
        <begin position="27"/>
        <end position="50"/>
    </location>
</feature>
<evidence type="ECO:0000256" key="3">
    <source>
        <dbReference type="ARBA" id="ARBA00022475"/>
    </source>
</evidence>
<dbReference type="PANTHER" id="PTHR23513:SF11">
    <property type="entry name" value="STAPHYLOFERRIN A TRANSPORTER"/>
    <property type="match status" value="1"/>
</dbReference>
<protein>
    <submittedName>
        <fullName evidence="10">MFS transporter</fullName>
    </submittedName>
</protein>
<dbReference type="RefSeq" id="WP_088441516.1">
    <property type="nucleotide sequence ID" value="NZ_BMMC01000006.1"/>
</dbReference>
<sequence length="558" mass="60089">MNDTPQFSSKAPPSAFAPFRHEIFRSVWIATLVSSFGGMIQGVGAAWMMVALGASAQMVTLVQASITLPIVMLALVAGALADAFDRRKLMLVAQTFMFAISTILAVCAYLDLITPWSLLLFTFLIGCGAALNAPAWQASVGAMVPREDVSSAVAMNSMGFNLARSVGPAIGGLLVAAASAAAAFTVNALSYVGLIGVLLGWRTEQEKPILPRERLGHAIMSGIRYVAMSPNINSTLVRGLVTGIGASSVSALMPLIARDLISGGPTIYGLLLGAFGVGAVAGAFSSHRLRITYSNEWIVRLALISSAVGIAIAAVSTTIGLTMAAMMLCGLGWVLIVSILNATVQMWAPRWVVARALSLYQMATFSGMAGGAWLWGYVTQQSGIKAALLIAALVQLGCALLGRWFHLPETEDMNLDLLTFNEPATIVPVQGRTGPVIITIEYRIAERDIVAFLCVMAERKVIRRRNGARRWSLLRDLADPELWIERYHSPTWTEYLRHNGRFTEDDALINERVSALHMGSDRPLVRRLLERQTGFPPAASLPDATEWTTPMTDQSRLS</sequence>
<evidence type="ECO:0000256" key="8">
    <source>
        <dbReference type="SAM" id="Phobius"/>
    </source>
</evidence>